<feature type="domain" description="CCHC-type" evidence="2">
    <location>
        <begin position="166"/>
        <end position="180"/>
    </location>
</feature>
<accession>A0A8T1Q2M5</accession>
<gene>
    <name evidence="3" type="ORF">CIPAW_07G046700</name>
</gene>
<dbReference type="Pfam" id="PF00098">
    <property type="entry name" value="zf-CCHC"/>
    <property type="match status" value="2"/>
</dbReference>
<dbReference type="PANTHER" id="PTHR34222:SF100">
    <property type="entry name" value="CCHC-TYPE DOMAIN-CONTAINING PROTEIN"/>
    <property type="match status" value="1"/>
</dbReference>
<dbReference type="InterPro" id="IPR001878">
    <property type="entry name" value="Znf_CCHC"/>
</dbReference>
<organism evidence="3 4">
    <name type="scientific">Carya illinoinensis</name>
    <name type="common">Pecan</name>
    <dbReference type="NCBI Taxonomy" id="32201"/>
    <lineage>
        <taxon>Eukaryota</taxon>
        <taxon>Viridiplantae</taxon>
        <taxon>Streptophyta</taxon>
        <taxon>Embryophyta</taxon>
        <taxon>Tracheophyta</taxon>
        <taxon>Spermatophyta</taxon>
        <taxon>Magnoliopsida</taxon>
        <taxon>eudicotyledons</taxon>
        <taxon>Gunneridae</taxon>
        <taxon>Pentapetalae</taxon>
        <taxon>rosids</taxon>
        <taxon>fabids</taxon>
        <taxon>Fagales</taxon>
        <taxon>Juglandaceae</taxon>
        <taxon>Carya</taxon>
    </lineage>
</organism>
<dbReference type="SMART" id="SM00343">
    <property type="entry name" value="ZnF_C2HC"/>
    <property type="match status" value="2"/>
</dbReference>
<reference evidence="3" key="1">
    <citation type="submission" date="2020-12" db="EMBL/GenBank/DDBJ databases">
        <title>WGS assembly of Carya illinoinensis cv. Pawnee.</title>
        <authorList>
            <person name="Platts A."/>
            <person name="Shu S."/>
            <person name="Wright S."/>
            <person name="Barry K."/>
            <person name="Edger P."/>
            <person name="Pires J.C."/>
            <person name="Schmutz J."/>
        </authorList>
    </citation>
    <scope>NUCLEOTIDE SEQUENCE</scope>
    <source>
        <tissue evidence="3">Leaf</tissue>
    </source>
</reference>
<dbReference type="EMBL" id="CM031815">
    <property type="protein sequence ID" value="KAG6646980.1"/>
    <property type="molecule type" value="Genomic_DNA"/>
</dbReference>
<keyword evidence="1" id="KW-0863">Zinc-finger</keyword>
<keyword evidence="4" id="KW-1185">Reference proteome</keyword>
<keyword evidence="1" id="KW-0479">Metal-binding</keyword>
<dbReference type="PANTHER" id="PTHR34222">
    <property type="entry name" value="GAG_PRE-INTEGRS DOMAIN-CONTAINING PROTEIN"/>
    <property type="match status" value="1"/>
</dbReference>
<protein>
    <recommendedName>
        <fullName evidence="2">CCHC-type domain-containing protein</fullName>
    </recommendedName>
</protein>
<sequence length="282" mass="31391">MWEYLKKVYNQDHTARRSQLEYEIASYTQGNLSIQDYFSGFNNLWGEFTDIIYATVPEESLSVVQEIHEQSKRDQFLMKLRPEFEVTRSNLMNRAPVPSLDICFGELLREEQRLATQATYQHDTMIPTAVAYAAHGKGKGRDMRTVQCFSCKEYGHIANNCARKSCNYCKKPGHIIKDCPTRPQNRQAHAYQATVGSASSTPINDSSTLTTEKVQQMILSAFSALGLQGNGSLSPSWLVDSGASNHMTSSSDTLSNIRPYTGSTHIQIANGSGVGQDTREGA</sequence>
<dbReference type="GO" id="GO:0008270">
    <property type="term" value="F:zinc ion binding"/>
    <property type="evidence" value="ECO:0007669"/>
    <property type="project" value="UniProtKB-KW"/>
</dbReference>
<keyword evidence="1" id="KW-0862">Zinc</keyword>
<evidence type="ECO:0000313" key="3">
    <source>
        <dbReference type="EMBL" id="KAG6646980.1"/>
    </source>
</evidence>
<dbReference type="Proteomes" id="UP000811609">
    <property type="component" value="Chromosome 7"/>
</dbReference>
<proteinExistence type="predicted"/>
<feature type="domain" description="CCHC-type" evidence="2">
    <location>
        <begin position="148"/>
        <end position="161"/>
    </location>
</feature>
<dbReference type="Pfam" id="PF22936">
    <property type="entry name" value="Pol_BBD"/>
    <property type="match status" value="1"/>
</dbReference>
<dbReference type="InterPro" id="IPR054722">
    <property type="entry name" value="PolX-like_BBD"/>
</dbReference>
<name>A0A8T1Q2M5_CARIL</name>
<dbReference type="PROSITE" id="PS50158">
    <property type="entry name" value="ZF_CCHC"/>
    <property type="match status" value="2"/>
</dbReference>
<evidence type="ECO:0000256" key="1">
    <source>
        <dbReference type="PROSITE-ProRule" id="PRU00047"/>
    </source>
</evidence>
<dbReference type="GO" id="GO:0003676">
    <property type="term" value="F:nucleic acid binding"/>
    <property type="evidence" value="ECO:0007669"/>
    <property type="project" value="InterPro"/>
</dbReference>
<evidence type="ECO:0000313" key="4">
    <source>
        <dbReference type="Proteomes" id="UP000811609"/>
    </source>
</evidence>
<comment type="caution">
    <text evidence="3">The sequence shown here is derived from an EMBL/GenBank/DDBJ whole genome shotgun (WGS) entry which is preliminary data.</text>
</comment>
<dbReference type="AlphaFoldDB" id="A0A8T1Q2M5"/>
<evidence type="ECO:0000259" key="2">
    <source>
        <dbReference type="PROSITE" id="PS50158"/>
    </source>
</evidence>